<sequence length="349" mass="36491">MLYDDAPFSVSSQLLFVAPQRQFATITPFPGPGPLVPAAPAFSGVFSRDYVVPSVAAAVRLGDHTACAATYTQPFGAASDYSGFLAGSAPDGSVSQGFRTHEYGLTCALRMAAGPGRLHFLGGVFIEQFSFSQDQLIAPGVVAMTSATDNSALGYRLGLAYDIPQYGMRAELLYRSAVTHNAIGMVTGPGLAIPITVGNTLPQSIELKVQSGIAPGWFAFGSVKWADWSVLRSITVNSGLGPLRTFTLNYRDGWTVSAGIGHLFSERLIGTAVVSWDRGVGTGADIQTDTWTAGLGGSLRFDNGGEITAGASISLLTAGSQSVFRGAGYNATVGTDLTYSVYLSGRVPF</sequence>
<evidence type="ECO:0000313" key="9">
    <source>
        <dbReference type="Proteomes" id="UP000221168"/>
    </source>
</evidence>
<organism evidence="8 9">
    <name type="scientific">Zhengella mangrovi</name>
    <dbReference type="NCBI Taxonomy" id="1982044"/>
    <lineage>
        <taxon>Bacteria</taxon>
        <taxon>Pseudomonadati</taxon>
        <taxon>Pseudomonadota</taxon>
        <taxon>Alphaproteobacteria</taxon>
        <taxon>Hyphomicrobiales</taxon>
        <taxon>Notoacmeibacteraceae</taxon>
        <taxon>Zhengella</taxon>
    </lineage>
</organism>
<keyword evidence="6" id="KW-0472">Membrane</keyword>
<keyword evidence="3" id="KW-1134">Transmembrane beta strand</keyword>
<keyword evidence="5" id="KW-0732">Signal</keyword>
<protein>
    <submittedName>
        <fullName evidence="8">Long-chain fatty acid transporter</fullName>
    </submittedName>
</protein>
<keyword evidence="4" id="KW-0812">Transmembrane</keyword>
<dbReference type="PANTHER" id="PTHR35093">
    <property type="entry name" value="OUTER MEMBRANE PROTEIN NMB0088-RELATED"/>
    <property type="match status" value="1"/>
</dbReference>
<evidence type="ECO:0000256" key="1">
    <source>
        <dbReference type="ARBA" id="ARBA00004571"/>
    </source>
</evidence>
<dbReference type="PANTHER" id="PTHR35093:SF8">
    <property type="entry name" value="OUTER MEMBRANE PROTEIN NMB0088-RELATED"/>
    <property type="match status" value="1"/>
</dbReference>
<dbReference type="GO" id="GO:0015483">
    <property type="term" value="F:long-chain fatty acid transporting porin activity"/>
    <property type="evidence" value="ECO:0007669"/>
    <property type="project" value="TreeGrafter"/>
</dbReference>
<dbReference type="InterPro" id="IPR005017">
    <property type="entry name" value="OMPP1/FadL/TodX"/>
</dbReference>
<dbReference type="EMBL" id="PDVP01000003">
    <property type="protein sequence ID" value="PHP67694.1"/>
    <property type="molecule type" value="Genomic_DNA"/>
</dbReference>
<gene>
    <name evidence="8" type="ORF">CSC94_08345</name>
</gene>
<evidence type="ECO:0000256" key="5">
    <source>
        <dbReference type="ARBA" id="ARBA00022729"/>
    </source>
</evidence>
<dbReference type="Proteomes" id="UP000221168">
    <property type="component" value="Unassembled WGS sequence"/>
</dbReference>
<dbReference type="Pfam" id="PF03349">
    <property type="entry name" value="Toluene_X"/>
    <property type="match status" value="1"/>
</dbReference>
<dbReference type="AlphaFoldDB" id="A0A2G1QQG8"/>
<keyword evidence="7" id="KW-0998">Cell outer membrane</keyword>
<evidence type="ECO:0000256" key="4">
    <source>
        <dbReference type="ARBA" id="ARBA00022692"/>
    </source>
</evidence>
<dbReference type="Gene3D" id="2.40.160.60">
    <property type="entry name" value="Outer membrane protein transport protein (OMPP1/FadL/TodX)"/>
    <property type="match status" value="1"/>
</dbReference>
<evidence type="ECO:0000256" key="3">
    <source>
        <dbReference type="ARBA" id="ARBA00022452"/>
    </source>
</evidence>
<reference evidence="8 9" key="1">
    <citation type="submission" date="2017-10" db="EMBL/GenBank/DDBJ databases">
        <title>Sedimentibacterium mangrovi gen. nov., sp. nov., a novel member of family Phyllobacteriacea isolated from mangrove sediment.</title>
        <authorList>
            <person name="Liao H."/>
            <person name="Tian Y."/>
        </authorList>
    </citation>
    <scope>NUCLEOTIDE SEQUENCE [LARGE SCALE GENOMIC DNA]</scope>
    <source>
        <strain evidence="8 9">X9-2-2</strain>
    </source>
</reference>
<proteinExistence type="inferred from homology"/>
<accession>A0A2G1QQG8</accession>
<dbReference type="SUPFAM" id="SSF56935">
    <property type="entry name" value="Porins"/>
    <property type="match status" value="1"/>
</dbReference>
<evidence type="ECO:0000256" key="2">
    <source>
        <dbReference type="ARBA" id="ARBA00008163"/>
    </source>
</evidence>
<comment type="subcellular location">
    <subcellularLocation>
        <location evidence="1">Cell outer membrane</location>
        <topology evidence="1">Multi-pass membrane protein</topology>
    </subcellularLocation>
</comment>
<comment type="similarity">
    <text evidence="2">Belongs to the OmpP1/FadL family.</text>
</comment>
<dbReference type="GO" id="GO:0009279">
    <property type="term" value="C:cell outer membrane"/>
    <property type="evidence" value="ECO:0007669"/>
    <property type="project" value="UniProtKB-SubCell"/>
</dbReference>
<evidence type="ECO:0000313" key="8">
    <source>
        <dbReference type="EMBL" id="PHP67694.1"/>
    </source>
</evidence>
<comment type="caution">
    <text evidence="8">The sequence shown here is derived from an EMBL/GenBank/DDBJ whole genome shotgun (WGS) entry which is preliminary data.</text>
</comment>
<keyword evidence="9" id="KW-1185">Reference proteome</keyword>
<evidence type="ECO:0000256" key="6">
    <source>
        <dbReference type="ARBA" id="ARBA00023136"/>
    </source>
</evidence>
<evidence type="ECO:0000256" key="7">
    <source>
        <dbReference type="ARBA" id="ARBA00023237"/>
    </source>
</evidence>
<name>A0A2G1QQG8_9HYPH</name>